<dbReference type="InterPro" id="IPR020027">
    <property type="entry name" value="Pseudamin_synth-assoc_MeTrfase"/>
</dbReference>
<organism evidence="2 3">
    <name type="scientific">Marinicauda algicola</name>
    <dbReference type="NCBI Taxonomy" id="2029849"/>
    <lineage>
        <taxon>Bacteria</taxon>
        <taxon>Pseudomonadati</taxon>
        <taxon>Pseudomonadota</taxon>
        <taxon>Alphaproteobacteria</taxon>
        <taxon>Maricaulales</taxon>
        <taxon>Maricaulaceae</taxon>
        <taxon>Marinicauda</taxon>
    </lineage>
</organism>
<protein>
    <submittedName>
        <fullName evidence="2">Methyltransferase domain-containing protein</fullName>
    </submittedName>
</protein>
<dbReference type="InterPro" id="IPR029063">
    <property type="entry name" value="SAM-dependent_MTases_sf"/>
</dbReference>
<dbReference type="RefSeq" id="WP_135997561.1">
    <property type="nucleotide sequence ID" value="NZ_CP071057.1"/>
</dbReference>
<keyword evidence="2" id="KW-0808">Transferase</keyword>
<dbReference type="Gene3D" id="3.40.50.150">
    <property type="entry name" value="Vaccinia Virus protein VP39"/>
    <property type="match status" value="1"/>
</dbReference>
<dbReference type="InterPro" id="IPR013216">
    <property type="entry name" value="Methyltransf_11"/>
</dbReference>
<dbReference type="CDD" id="cd02440">
    <property type="entry name" value="AdoMet_MTases"/>
    <property type="match status" value="1"/>
</dbReference>
<dbReference type="Pfam" id="PF08241">
    <property type="entry name" value="Methyltransf_11"/>
    <property type="match status" value="1"/>
</dbReference>
<evidence type="ECO:0000313" key="2">
    <source>
        <dbReference type="EMBL" id="TGY87257.1"/>
    </source>
</evidence>
<dbReference type="EMBL" id="SRXW01000007">
    <property type="protein sequence ID" value="TGY87257.1"/>
    <property type="molecule type" value="Genomic_DNA"/>
</dbReference>
<proteinExistence type="predicted"/>
<dbReference type="GO" id="GO:0032259">
    <property type="term" value="P:methylation"/>
    <property type="evidence" value="ECO:0007669"/>
    <property type="project" value="UniProtKB-KW"/>
</dbReference>
<reference evidence="2 3" key="1">
    <citation type="journal article" date="2017" name="Int. J. Syst. Evol. Microbiol.">
        <title>Marinicauda algicola sp. nov., isolated from a marine red alga Rhodosorus marinus.</title>
        <authorList>
            <person name="Jeong S.E."/>
            <person name="Jeon S.H."/>
            <person name="Chun B.H."/>
            <person name="Kim D.W."/>
            <person name="Jeon C.O."/>
        </authorList>
    </citation>
    <scope>NUCLEOTIDE SEQUENCE [LARGE SCALE GENOMIC DNA]</scope>
    <source>
        <strain evidence="2 3">JCM 31718</strain>
    </source>
</reference>
<evidence type="ECO:0000259" key="1">
    <source>
        <dbReference type="Pfam" id="PF08241"/>
    </source>
</evidence>
<dbReference type="NCBIfam" id="TIGR03587">
    <property type="entry name" value="Pse_Me-ase"/>
    <property type="match status" value="1"/>
</dbReference>
<keyword evidence="3" id="KW-1185">Reference proteome</keyword>
<keyword evidence="2" id="KW-0489">Methyltransferase</keyword>
<sequence length="209" mass="23474">MPSERPVEHWKGAFGDAYISRNVADIAAVRQRTLAWGRYLWPIMAELPNSVLEVGCSIGINLRALKNLVGAELFAVEPNESARKRVIAEGVLDTDHIFDATADRLPLADGAVELSFTTGVLIHVPPSELPAAMDELHRVSSRYVLMSEYFADQPEEKAYRGETGLLFKRDFGAMMLERHRDLKLVDYGFLWKHAGASDSGNWWLFEKRG</sequence>
<gene>
    <name evidence="2" type="ORF">E5163_16215</name>
</gene>
<dbReference type="AlphaFoldDB" id="A0A4S2GVY8"/>
<feature type="domain" description="Methyltransferase type 11" evidence="1">
    <location>
        <begin position="52"/>
        <end position="139"/>
    </location>
</feature>
<dbReference type="Proteomes" id="UP000308054">
    <property type="component" value="Unassembled WGS sequence"/>
</dbReference>
<dbReference type="GO" id="GO:0008757">
    <property type="term" value="F:S-adenosylmethionine-dependent methyltransferase activity"/>
    <property type="evidence" value="ECO:0007669"/>
    <property type="project" value="InterPro"/>
</dbReference>
<dbReference type="OrthoDB" id="7184189at2"/>
<evidence type="ECO:0000313" key="3">
    <source>
        <dbReference type="Proteomes" id="UP000308054"/>
    </source>
</evidence>
<dbReference type="SUPFAM" id="SSF53335">
    <property type="entry name" value="S-adenosyl-L-methionine-dependent methyltransferases"/>
    <property type="match status" value="1"/>
</dbReference>
<accession>A0A4S2GVY8</accession>
<name>A0A4S2GVY8_9PROT</name>
<comment type="caution">
    <text evidence="2">The sequence shown here is derived from an EMBL/GenBank/DDBJ whole genome shotgun (WGS) entry which is preliminary data.</text>
</comment>